<evidence type="ECO:0000259" key="16">
    <source>
        <dbReference type="Pfam" id="PF08471"/>
    </source>
</evidence>
<evidence type="ECO:0000313" key="18">
    <source>
        <dbReference type="EMBL" id="MCP2256792.1"/>
    </source>
</evidence>
<evidence type="ECO:0000256" key="2">
    <source>
        <dbReference type="ARBA" id="ARBA00007405"/>
    </source>
</evidence>
<dbReference type="CDD" id="cd02888">
    <property type="entry name" value="RNR_II_dimer"/>
    <property type="match status" value="1"/>
</dbReference>
<comment type="cofactor">
    <cofactor evidence="1 13">
        <name>adenosylcob(III)alamin</name>
        <dbReference type="ChEBI" id="CHEBI:18408"/>
    </cofactor>
</comment>
<evidence type="ECO:0000256" key="12">
    <source>
        <dbReference type="ARBA" id="ARBA00047754"/>
    </source>
</evidence>
<dbReference type="InterPro" id="IPR013678">
    <property type="entry name" value="RNR_2_N"/>
</dbReference>
<comment type="function">
    <text evidence="11 13">Catalyzes the reduction of ribonucleotides to deoxyribonucleotides. May function to provide a pool of deoxyribonucleotide precursors for DNA repair during oxygen limitation and/or for immediate growth after restoration of oxygen.</text>
</comment>
<comment type="catalytic activity">
    <reaction evidence="12 13">
        <text>a 2'-deoxyribonucleoside 5'-diphosphate + [thioredoxin]-disulfide + H2O = a ribonucleoside 5'-diphosphate + [thioredoxin]-dithiol</text>
        <dbReference type="Rhea" id="RHEA:23252"/>
        <dbReference type="Rhea" id="RHEA-COMP:10698"/>
        <dbReference type="Rhea" id="RHEA-COMP:10700"/>
        <dbReference type="ChEBI" id="CHEBI:15377"/>
        <dbReference type="ChEBI" id="CHEBI:29950"/>
        <dbReference type="ChEBI" id="CHEBI:50058"/>
        <dbReference type="ChEBI" id="CHEBI:57930"/>
        <dbReference type="ChEBI" id="CHEBI:73316"/>
        <dbReference type="EC" id="1.17.4.1"/>
    </reaction>
</comment>
<feature type="compositionally biased region" description="Basic residues" evidence="14">
    <location>
        <begin position="21"/>
        <end position="32"/>
    </location>
</feature>
<evidence type="ECO:0000256" key="5">
    <source>
        <dbReference type="ARBA" id="ARBA00022628"/>
    </source>
</evidence>
<evidence type="ECO:0000256" key="11">
    <source>
        <dbReference type="ARBA" id="ARBA00025437"/>
    </source>
</evidence>
<evidence type="ECO:0000256" key="1">
    <source>
        <dbReference type="ARBA" id="ARBA00001922"/>
    </source>
</evidence>
<evidence type="ECO:0000259" key="15">
    <source>
        <dbReference type="Pfam" id="PF02867"/>
    </source>
</evidence>
<name>A0ABT1HMQ8_STRSD</name>
<dbReference type="InterPro" id="IPR050862">
    <property type="entry name" value="RdRp_reductase_class-2"/>
</dbReference>
<dbReference type="Pfam" id="PF12637">
    <property type="entry name" value="TSCPD"/>
    <property type="match status" value="1"/>
</dbReference>
<comment type="similarity">
    <text evidence="2 13">Belongs to the ribonucleoside diphosphate reductase class-2 family.</text>
</comment>
<dbReference type="NCBIfam" id="NF005122">
    <property type="entry name" value="PRK06556.1"/>
    <property type="match status" value="1"/>
</dbReference>
<sequence length="952" mass="102990">MTETVGTPAAGAGESTASPNGKRRGGKRQGLRVRRVYTTEGVHPYDEVTWERRDVVMTNWRDGSINFEQRGVEFPDFWSVNAVNIVTSKYFRGAVGTPQRESSLRQLIDRVVKTYTAAGVEHGYFAGDADAEIFEHELTWMLLHQVFSFNSPVWFNVGTASPQQVSACFILSVDDTMESILDWYKEEGLIFKGGSGAGVNLSRIRSSKELLSSGGNASGPVSFMRGADASAGTIKSGGATRRAAKMVILDVDHPDVEEFIETKAREEEKIRVLRDAGFDMDLGGADITSVQYQNANNSVRVSDEFMRAVEGGGEFALRARTTGEAVQKVDAKGLFRKIAKAAWECADPGIQYDDTINDWHTCPESGRITASNPCSEYMHLDNSSCNLASLNLMKFLREDGTFDGETFAKAVELVITAMDISICFADFPTPSIGETTRKFRQLGIGYANLGALLMATGHAYDSDGGRALAAAITSLMTGTAYKRSAELAGVVGTYEGYSRNADAHRRVMRKHAAANDLVRTYHRNDAAVHELATKAWQECLEIGGRNGWRNAQASVLAPTGTIGLMMDCDTTGIEPDLALVKFKKLVGGGSMQIVNQTVPRALKALGYVDEQIEAIVEFISEHGHVVGAPGLRTEHYEVFDCAMGERSIAPMGHVRMMAAVQPFISGAISKTVNMPESATVEEVEQIYFEGWKLGLKALAIYRDNCKVGQPLSAAKSKAAEKSEKETAPAVEYRPVRKRLPKKRPSQTVSFTVGGAEGYLHAGSYPDDGLGEIFVKLGKQGSTLAGVMDAFSMSISVGLQYGIPLEFYVSKFMNLRFEPAGMTDDPDVRFATSVLDYLFRRLALDYLPYEKRAQLGVFTADERAAQVAGETPAAPSGGDEVDIEGLRATVDASPQPPVPNNGGDRKVGSSTELIELHAGKAADAPLCLTCGTKMRPAGSCYVCEGCGSTSGCS</sequence>
<dbReference type="EMBL" id="JAMTCP010000002">
    <property type="protein sequence ID" value="MCP2256792.1"/>
    <property type="molecule type" value="Genomic_DNA"/>
</dbReference>
<dbReference type="PRINTS" id="PR01183">
    <property type="entry name" value="RIBORDTASEM1"/>
</dbReference>
<feature type="region of interest" description="Disordered" evidence="14">
    <location>
        <begin position="1"/>
        <end position="32"/>
    </location>
</feature>
<gene>
    <name evidence="18" type="ORF">LX15_000475</name>
</gene>
<dbReference type="Pfam" id="PF02867">
    <property type="entry name" value="Ribonuc_red_lgC"/>
    <property type="match status" value="1"/>
</dbReference>
<dbReference type="EC" id="1.17.4.1" evidence="3 13"/>
<keyword evidence="5 13" id="KW-0846">Cobalamin</keyword>
<keyword evidence="6 13" id="KW-0237">DNA synthesis</keyword>
<evidence type="ECO:0000256" key="9">
    <source>
        <dbReference type="ARBA" id="ARBA00023157"/>
    </source>
</evidence>
<dbReference type="RefSeq" id="WP_253667773.1">
    <property type="nucleotide sequence ID" value="NZ_JAMTCP010000002.1"/>
</dbReference>
<evidence type="ECO:0000256" key="4">
    <source>
        <dbReference type="ARBA" id="ARBA00014409"/>
    </source>
</evidence>
<keyword evidence="9" id="KW-1015">Disulfide bond</keyword>
<dbReference type="NCBIfam" id="TIGR02504">
    <property type="entry name" value="NrdJ_Z"/>
    <property type="match status" value="1"/>
</dbReference>
<evidence type="ECO:0000256" key="7">
    <source>
        <dbReference type="ARBA" id="ARBA00022741"/>
    </source>
</evidence>
<dbReference type="Proteomes" id="UP001205311">
    <property type="component" value="Unassembled WGS sequence"/>
</dbReference>
<keyword evidence="7 13" id="KW-0547">Nucleotide-binding</keyword>
<proteinExistence type="inferred from homology"/>
<accession>A0ABT1HMQ8</accession>
<evidence type="ECO:0000256" key="14">
    <source>
        <dbReference type="SAM" id="MobiDB-lite"/>
    </source>
</evidence>
<reference evidence="18 19" key="1">
    <citation type="submission" date="2022-06" db="EMBL/GenBank/DDBJ databases">
        <title>Genomic Encyclopedia of Archaeal and Bacterial Type Strains, Phase II (KMG-II): from individual species to whole genera.</title>
        <authorList>
            <person name="Goeker M."/>
        </authorList>
    </citation>
    <scope>NUCLEOTIDE SEQUENCE [LARGE SCALE GENOMIC DNA]</scope>
    <source>
        <strain evidence="18 19">DSM 40477</strain>
    </source>
</reference>
<evidence type="ECO:0000259" key="17">
    <source>
        <dbReference type="Pfam" id="PF12637"/>
    </source>
</evidence>
<evidence type="ECO:0000256" key="13">
    <source>
        <dbReference type="RuleBase" id="RU364064"/>
    </source>
</evidence>
<evidence type="ECO:0000256" key="10">
    <source>
        <dbReference type="ARBA" id="ARBA00023285"/>
    </source>
</evidence>
<dbReference type="PANTHER" id="PTHR43371">
    <property type="entry name" value="VITAMIN B12-DEPENDENT RIBONUCLEOTIDE REDUCTASE"/>
    <property type="match status" value="1"/>
</dbReference>
<feature type="region of interest" description="Disordered" evidence="14">
    <location>
        <begin position="888"/>
        <end position="907"/>
    </location>
</feature>
<evidence type="ECO:0000256" key="8">
    <source>
        <dbReference type="ARBA" id="ARBA00023002"/>
    </source>
</evidence>
<keyword evidence="8 13" id="KW-0560">Oxidoreductase</keyword>
<dbReference type="InterPro" id="IPR013344">
    <property type="entry name" value="RNR_NrdJ/NrdZ"/>
</dbReference>
<organism evidence="18 19">
    <name type="scientific">Streptoalloteichus tenebrarius (strain ATCC 17920 / DSM 40477 / JCM 4838 / CBS 697.72 / NBRC 16177 / NCIMB 11028 / NRRL B-12390 / A12253. 1 / ISP 5477)</name>
    <name type="common">Streptomyces tenebrarius</name>
    <dbReference type="NCBI Taxonomy" id="1933"/>
    <lineage>
        <taxon>Bacteria</taxon>
        <taxon>Bacillati</taxon>
        <taxon>Actinomycetota</taxon>
        <taxon>Actinomycetes</taxon>
        <taxon>Pseudonocardiales</taxon>
        <taxon>Pseudonocardiaceae</taxon>
        <taxon>Streptoalloteichus</taxon>
    </lineage>
</organism>
<evidence type="ECO:0000256" key="6">
    <source>
        <dbReference type="ARBA" id="ARBA00022634"/>
    </source>
</evidence>
<dbReference type="Gene3D" id="3.20.70.20">
    <property type="match status" value="1"/>
</dbReference>
<dbReference type="InterPro" id="IPR024434">
    <property type="entry name" value="TSCPD_dom"/>
</dbReference>
<evidence type="ECO:0000256" key="3">
    <source>
        <dbReference type="ARBA" id="ARBA00012274"/>
    </source>
</evidence>
<dbReference type="PANTHER" id="PTHR43371:SF1">
    <property type="entry name" value="RIBONUCLEOSIDE-DIPHOSPHATE REDUCTASE"/>
    <property type="match status" value="1"/>
</dbReference>
<protein>
    <recommendedName>
        <fullName evidence="4 13">Vitamin B12-dependent ribonucleotide reductase</fullName>
        <ecNumber evidence="3 13">1.17.4.1</ecNumber>
    </recommendedName>
</protein>
<evidence type="ECO:0000313" key="19">
    <source>
        <dbReference type="Proteomes" id="UP001205311"/>
    </source>
</evidence>
<feature type="domain" description="TSCPD" evidence="17">
    <location>
        <begin position="740"/>
        <end position="844"/>
    </location>
</feature>
<keyword evidence="10 13" id="KW-0170">Cobalt</keyword>
<feature type="domain" description="Ribonucleotide reductase large subunit C-terminal" evidence="15">
    <location>
        <begin position="166"/>
        <end position="701"/>
    </location>
</feature>
<dbReference type="InterPro" id="IPR000788">
    <property type="entry name" value="RNR_lg_C"/>
</dbReference>
<feature type="domain" description="Ribonucleotide reductase class II vitamin B12-dependent N-terminal" evidence="16">
    <location>
        <begin position="55"/>
        <end position="145"/>
    </location>
</feature>
<dbReference type="Pfam" id="PF08471">
    <property type="entry name" value="Ribonuc_red_2_N"/>
    <property type="match status" value="1"/>
</dbReference>
<comment type="caution">
    <text evidence="18">The sequence shown here is derived from an EMBL/GenBank/DDBJ whole genome shotgun (WGS) entry which is preliminary data.</text>
</comment>
<dbReference type="SUPFAM" id="SSF51998">
    <property type="entry name" value="PFL-like glycyl radical enzymes"/>
    <property type="match status" value="1"/>
</dbReference>
<keyword evidence="19" id="KW-1185">Reference proteome</keyword>